<evidence type="ECO:0000313" key="1">
    <source>
        <dbReference type="EMBL" id="QDU65709.1"/>
    </source>
</evidence>
<protein>
    <submittedName>
        <fullName evidence="1">Membrane dipeptidase (Peptidase family M19)</fullName>
    </submittedName>
</protein>
<dbReference type="KEGG" id="pbap:Pla133_07740"/>
<dbReference type="PANTHER" id="PTHR10443:SF12">
    <property type="entry name" value="DIPEPTIDASE"/>
    <property type="match status" value="1"/>
</dbReference>
<dbReference type="CDD" id="cd01301">
    <property type="entry name" value="rDP_like"/>
    <property type="match status" value="1"/>
</dbReference>
<sequence length="376" mass="40491">MTDVDPNLEARVAALLAQEPVFDAHMDALQRAVDLGHDLGAVTPGQFDLVRARAGGLGIVVMVCWVDPDYLPDGARARAEALLEAAHDLARRHPEQLRLVRAARDFEAARVGGRIAGIPGIEGGHAIEQDLGVLEAFWARGLRVLTLVWNNHLPWIRSCQPGAGPDVPAGLSAFGRSVVRRMNDLGMVVDLSHAGERSFYDALESTEHPVMASHSGCHALHDHPRNLNDDQLRALADNDGVVGIVFHPGFLDADARAEEQRVRQTEAYRGATGTNPTDTFLRQGEVMQRDARPLSIERLVDHVEHALEVAGPRHVGLGSDFDGIERGPAGLGDASGYPRLAAAMLARGFDVETVAAVMGGNMRRLFTRVLDSGSGV</sequence>
<dbReference type="PROSITE" id="PS51365">
    <property type="entry name" value="RENAL_DIPEPTIDASE_2"/>
    <property type="match status" value="1"/>
</dbReference>
<dbReference type="PANTHER" id="PTHR10443">
    <property type="entry name" value="MICROSOMAL DIPEPTIDASE"/>
    <property type="match status" value="1"/>
</dbReference>
<dbReference type="Gene3D" id="3.20.20.140">
    <property type="entry name" value="Metal-dependent hydrolases"/>
    <property type="match status" value="1"/>
</dbReference>
<dbReference type="GO" id="GO:0006508">
    <property type="term" value="P:proteolysis"/>
    <property type="evidence" value="ECO:0007669"/>
    <property type="project" value="InterPro"/>
</dbReference>
<dbReference type="Pfam" id="PF01244">
    <property type="entry name" value="Peptidase_M19"/>
    <property type="match status" value="1"/>
</dbReference>
<name>A0A518BFE9_9BACT</name>
<accession>A0A518BFE9</accession>
<keyword evidence="2" id="KW-1185">Reference proteome</keyword>
<dbReference type="InterPro" id="IPR032466">
    <property type="entry name" value="Metal_Hydrolase"/>
</dbReference>
<dbReference type="SUPFAM" id="SSF51556">
    <property type="entry name" value="Metallo-dependent hydrolases"/>
    <property type="match status" value="1"/>
</dbReference>
<dbReference type="InterPro" id="IPR008257">
    <property type="entry name" value="Pept_M19"/>
</dbReference>
<dbReference type="EMBL" id="CP036287">
    <property type="protein sequence ID" value="QDU65709.1"/>
    <property type="molecule type" value="Genomic_DNA"/>
</dbReference>
<gene>
    <name evidence="1" type="ORF">Pla133_07740</name>
</gene>
<evidence type="ECO:0000313" key="2">
    <source>
        <dbReference type="Proteomes" id="UP000316921"/>
    </source>
</evidence>
<organism evidence="1 2">
    <name type="scientific">Engelhardtia mirabilis</name>
    <dbReference type="NCBI Taxonomy" id="2528011"/>
    <lineage>
        <taxon>Bacteria</taxon>
        <taxon>Pseudomonadati</taxon>
        <taxon>Planctomycetota</taxon>
        <taxon>Planctomycetia</taxon>
        <taxon>Planctomycetia incertae sedis</taxon>
        <taxon>Engelhardtia</taxon>
    </lineage>
</organism>
<dbReference type="AlphaFoldDB" id="A0A518BFE9"/>
<dbReference type="RefSeq" id="WP_145062568.1">
    <property type="nucleotide sequence ID" value="NZ_CP036287.1"/>
</dbReference>
<dbReference type="GO" id="GO:0070573">
    <property type="term" value="F:metallodipeptidase activity"/>
    <property type="evidence" value="ECO:0007669"/>
    <property type="project" value="InterPro"/>
</dbReference>
<dbReference type="Proteomes" id="UP000316921">
    <property type="component" value="Chromosome"/>
</dbReference>
<reference evidence="1 2" key="1">
    <citation type="submission" date="2019-02" db="EMBL/GenBank/DDBJ databases">
        <title>Deep-cultivation of Planctomycetes and their phenomic and genomic characterization uncovers novel biology.</title>
        <authorList>
            <person name="Wiegand S."/>
            <person name="Jogler M."/>
            <person name="Boedeker C."/>
            <person name="Pinto D."/>
            <person name="Vollmers J."/>
            <person name="Rivas-Marin E."/>
            <person name="Kohn T."/>
            <person name="Peeters S.H."/>
            <person name="Heuer A."/>
            <person name="Rast P."/>
            <person name="Oberbeckmann S."/>
            <person name="Bunk B."/>
            <person name="Jeske O."/>
            <person name="Meyerdierks A."/>
            <person name="Storesund J.E."/>
            <person name="Kallscheuer N."/>
            <person name="Luecker S."/>
            <person name="Lage O.M."/>
            <person name="Pohl T."/>
            <person name="Merkel B.J."/>
            <person name="Hornburger P."/>
            <person name="Mueller R.-W."/>
            <person name="Bruemmer F."/>
            <person name="Labrenz M."/>
            <person name="Spormann A.M."/>
            <person name="Op den Camp H."/>
            <person name="Overmann J."/>
            <person name="Amann R."/>
            <person name="Jetten M.S.M."/>
            <person name="Mascher T."/>
            <person name="Medema M.H."/>
            <person name="Devos D.P."/>
            <person name="Kaster A.-K."/>
            <person name="Ovreas L."/>
            <person name="Rohde M."/>
            <person name="Galperin M.Y."/>
            <person name="Jogler C."/>
        </authorList>
    </citation>
    <scope>NUCLEOTIDE SEQUENCE [LARGE SCALE GENOMIC DNA]</scope>
    <source>
        <strain evidence="1 2">Pla133</strain>
    </source>
</reference>
<proteinExistence type="predicted"/>